<dbReference type="InterPro" id="IPR016169">
    <property type="entry name" value="FAD-bd_PCMH_sub2"/>
</dbReference>
<dbReference type="Gene3D" id="3.30.465.10">
    <property type="match status" value="1"/>
</dbReference>
<evidence type="ECO:0000313" key="4">
    <source>
        <dbReference type="EMBL" id="SEO64013.1"/>
    </source>
</evidence>
<proteinExistence type="predicted"/>
<dbReference type="OrthoDB" id="9811261at2"/>
<keyword evidence="2" id="KW-0274">FAD</keyword>
<feature type="domain" description="FAD-binding PCMH-type" evidence="3">
    <location>
        <begin position="53"/>
        <end position="225"/>
    </location>
</feature>
<dbReference type="PANTHER" id="PTHR11748:SF119">
    <property type="entry name" value="D-2-HYDROXYGLUTARATE DEHYDROGENASE"/>
    <property type="match status" value="1"/>
</dbReference>
<protein>
    <submittedName>
        <fullName evidence="4">FAD/FMN-containing dehydrogenase</fullName>
    </submittedName>
</protein>
<evidence type="ECO:0000256" key="2">
    <source>
        <dbReference type="ARBA" id="ARBA00022827"/>
    </source>
</evidence>
<organism evidence="4 5">
    <name type="scientific">Salinihabitans flavidus</name>
    <dbReference type="NCBI Taxonomy" id="569882"/>
    <lineage>
        <taxon>Bacteria</taxon>
        <taxon>Pseudomonadati</taxon>
        <taxon>Pseudomonadota</taxon>
        <taxon>Alphaproteobacteria</taxon>
        <taxon>Rhodobacterales</taxon>
        <taxon>Roseobacteraceae</taxon>
        <taxon>Salinihabitans</taxon>
    </lineage>
</organism>
<dbReference type="SUPFAM" id="SSF55103">
    <property type="entry name" value="FAD-linked oxidases, C-terminal domain"/>
    <property type="match status" value="1"/>
</dbReference>
<dbReference type="Proteomes" id="UP000198893">
    <property type="component" value="Unassembled WGS sequence"/>
</dbReference>
<dbReference type="InterPro" id="IPR006094">
    <property type="entry name" value="Oxid_FAD_bind_N"/>
</dbReference>
<dbReference type="EMBL" id="FODS01000008">
    <property type="protein sequence ID" value="SEO64013.1"/>
    <property type="molecule type" value="Genomic_DNA"/>
</dbReference>
<dbReference type="RefSeq" id="WP_093117570.1">
    <property type="nucleotide sequence ID" value="NZ_FODS01000008.1"/>
</dbReference>
<dbReference type="GO" id="GO:1903457">
    <property type="term" value="P:lactate catabolic process"/>
    <property type="evidence" value="ECO:0007669"/>
    <property type="project" value="TreeGrafter"/>
</dbReference>
<dbReference type="GO" id="GO:0008720">
    <property type="term" value="F:D-lactate dehydrogenase (NAD+) activity"/>
    <property type="evidence" value="ECO:0007669"/>
    <property type="project" value="TreeGrafter"/>
</dbReference>
<dbReference type="InterPro" id="IPR016164">
    <property type="entry name" value="FAD-linked_Oxase-like_C"/>
</dbReference>
<dbReference type="PROSITE" id="PS51387">
    <property type="entry name" value="FAD_PCMH"/>
    <property type="match status" value="1"/>
</dbReference>
<keyword evidence="5" id="KW-1185">Reference proteome</keyword>
<evidence type="ECO:0000256" key="1">
    <source>
        <dbReference type="ARBA" id="ARBA00022630"/>
    </source>
</evidence>
<dbReference type="PANTHER" id="PTHR11748">
    <property type="entry name" value="D-LACTATE DEHYDROGENASE"/>
    <property type="match status" value="1"/>
</dbReference>
<dbReference type="GO" id="GO:0071949">
    <property type="term" value="F:FAD binding"/>
    <property type="evidence" value="ECO:0007669"/>
    <property type="project" value="InterPro"/>
</dbReference>
<keyword evidence="1" id="KW-0285">Flavoprotein</keyword>
<sequence length="472" mass="51627">MTEQPSISGKSDIDWPAFAAALAPVETIAEPVLVKKRSRDFFWYSPILNQKLRTCFGDLVARPKTRAELAHCLAVAWRHDAPVTLRGGGTGNYGQSVPLHGGLIVETTDLNRVLEIGPDFVRAEAGALMADVNTALADAGQEMAMFPSTQDIATIGGFVAGGSAGIGSVANGPLRQTGNILQIKAFSVEERPVEHVFGGSDVLRIHHAWGLNGVISEVTLRTVPRRDWISCMATFDSYGAAYRAGLALAESTRIDRKLASVVDARITGYFPRLTGHIRPGKHLLVSLVPREDLDAFRTLIAAQGGYPDLTLQEAEREALNIPHVFEFAWNHTTLQVLKADRTATYQQYGVNDPADAAGIEALHDKLGDRVWMHHEFSRYDGRVTASDLPIIWFEGEDHLRQTDRLYAANGCTVYDAHTNEIEGGGMKPDYRHLALKKRMDPKGLLNMGKSRAWDAVRHLPPEEIAALAAPTA</sequence>
<dbReference type="GO" id="GO:0004458">
    <property type="term" value="F:D-lactate dehydrogenase (cytochrome) activity"/>
    <property type="evidence" value="ECO:0007669"/>
    <property type="project" value="TreeGrafter"/>
</dbReference>
<accession>A0A1H8RDD7</accession>
<dbReference type="STRING" id="569882.SAMN04490248_10891"/>
<name>A0A1H8RDD7_9RHOB</name>
<dbReference type="InterPro" id="IPR036318">
    <property type="entry name" value="FAD-bd_PCMH-like_sf"/>
</dbReference>
<reference evidence="4 5" key="1">
    <citation type="submission" date="2016-10" db="EMBL/GenBank/DDBJ databases">
        <authorList>
            <person name="de Groot N.N."/>
        </authorList>
    </citation>
    <scope>NUCLEOTIDE SEQUENCE [LARGE SCALE GENOMIC DNA]</scope>
    <source>
        <strain evidence="4 5">DSM 27842</strain>
    </source>
</reference>
<dbReference type="AlphaFoldDB" id="A0A1H8RDD7"/>
<dbReference type="InterPro" id="IPR016166">
    <property type="entry name" value="FAD-bd_PCMH"/>
</dbReference>
<dbReference type="SUPFAM" id="SSF56176">
    <property type="entry name" value="FAD-binding/transporter-associated domain-like"/>
    <property type="match status" value="1"/>
</dbReference>
<gene>
    <name evidence="4" type="ORF">SAMN04490248_10891</name>
</gene>
<evidence type="ECO:0000259" key="3">
    <source>
        <dbReference type="PROSITE" id="PS51387"/>
    </source>
</evidence>
<dbReference type="Pfam" id="PF01565">
    <property type="entry name" value="FAD_binding_4"/>
    <property type="match status" value="1"/>
</dbReference>
<evidence type="ECO:0000313" key="5">
    <source>
        <dbReference type="Proteomes" id="UP000198893"/>
    </source>
</evidence>